<dbReference type="AlphaFoldDB" id="A0AAN9I5I8"/>
<proteinExistence type="predicted"/>
<dbReference type="EMBL" id="JAYWIO010000004">
    <property type="protein sequence ID" value="KAK7266827.1"/>
    <property type="molecule type" value="Genomic_DNA"/>
</dbReference>
<reference evidence="1 2" key="1">
    <citation type="submission" date="2024-01" db="EMBL/GenBank/DDBJ databases">
        <title>The genomes of 5 underutilized Papilionoideae crops provide insights into root nodulation and disease resistanc.</title>
        <authorList>
            <person name="Yuan L."/>
        </authorList>
    </citation>
    <scope>NUCLEOTIDE SEQUENCE [LARGE SCALE GENOMIC DNA]</scope>
    <source>
        <strain evidence="1">ZHUSHIDOU_FW_LH</strain>
        <tissue evidence="1">Leaf</tissue>
    </source>
</reference>
<dbReference type="PANTHER" id="PTHR36795:SF2">
    <property type="entry name" value="OS01G0938400 PROTEIN"/>
    <property type="match status" value="1"/>
</dbReference>
<evidence type="ECO:0000313" key="1">
    <source>
        <dbReference type="EMBL" id="KAK7266827.1"/>
    </source>
</evidence>
<dbReference type="PANTHER" id="PTHR36795">
    <property type="entry name" value="OS01G0938400 PROTEIN"/>
    <property type="match status" value="1"/>
</dbReference>
<name>A0AAN9I5I8_CROPI</name>
<comment type="caution">
    <text evidence="1">The sequence shown here is derived from an EMBL/GenBank/DDBJ whole genome shotgun (WGS) entry which is preliminary data.</text>
</comment>
<evidence type="ECO:0000313" key="2">
    <source>
        <dbReference type="Proteomes" id="UP001372338"/>
    </source>
</evidence>
<keyword evidence="2" id="KW-1185">Reference proteome</keyword>
<gene>
    <name evidence="1" type="ORF">RIF29_19484</name>
</gene>
<accession>A0AAN9I5I8</accession>
<organism evidence="1 2">
    <name type="scientific">Crotalaria pallida</name>
    <name type="common">Smooth rattlebox</name>
    <name type="synonym">Crotalaria striata</name>
    <dbReference type="NCBI Taxonomy" id="3830"/>
    <lineage>
        <taxon>Eukaryota</taxon>
        <taxon>Viridiplantae</taxon>
        <taxon>Streptophyta</taxon>
        <taxon>Embryophyta</taxon>
        <taxon>Tracheophyta</taxon>
        <taxon>Spermatophyta</taxon>
        <taxon>Magnoliopsida</taxon>
        <taxon>eudicotyledons</taxon>
        <taxon>Gunneridae</taxon>
        <taxon>Pentapetalae</taxon>
        <taxon>rosids</taxon>
        <taxon>fabids</taxon>
        <taxon>Fabales</taxon>
        <taxon>Fabaceae</taxon>
        <taxon>Papilionoideae</taxon>
        <taxon>50 kb inversion clade</taxon>
        <taxon>genistoids sensu lato</taxon>
        <taxon>core genistoids</taxon>
        <taxon>Crotalarieae</taxon>
        <taxon>Crotalaria</taxon>
    </lineage>
</organism>
<dbReference type="Proteomes" id="UP001372338">
    <property type="component" value="Unassembled WGS sequence"/>
</dbReference>
<protein>
    <submittedName>
        <fullName evidence="1">Uncharacterized protein</fullName>
    </submittedName>
</protein>
<sequence>MLLPHHHQFVASYASYVGCITPTAEQLLRCKVSTSTHITIVFKFVLIPFILKNSPFTLFSLEMASVSSSKVSYHMLIPENASDDDGERVSLRPKRWSRFSRIPIRKRLRLKIPSWRSIWRKRVSLVFAKVMKRFTEGHVQFGDLFAGNYLFTQVNPKPLKFLEKEYSLSKIA</sequence>